<evidence type="ECO:0000313" key="3">
    <source>
        <dbReference type="Proteomes" id="UP000005317"/>
    </source>
</evidence>
<evidence type="ECO:0000313" key="2">
    <source>
        <dbReference type="EMBL" id="EIJ34577.1"/>
    </source>
</evidence>
<sequence length="443" mass="46356" precursor="true">MKAAAALYTVASVAVLALMIMRPPVEVSSPVETSPAPETTSAAPPASQEPAETNAPMPAAPTPASTEPTAQQPVQMPAPTQTPPPAADAAVPAPTAVMPAPPEQAPTPMQMTAPAAVPPAPASPSPPPPEQAPTPMQMTAPATAAPASASPSPAQPEQAPAPASITPQPPSPDANQTAPAPAGEALPDEKKNDAGSVAKPAPTTNATPDYAREQRIASEIHDSILDGEVLTLNDGNHDFMGILTNAEQPRGAVIILHGRGVNPDWEDVAHPLRTGLATKGWTTLSLQMPVLEKDAKYYDYVPLFPNADKRIDAGIAFLKQKGIKPIVLAAHSCGAHMAMHWIENKGDGDIAAYVGLGMGATDYQQDMTQPFPLDKMQVPVLDVYGEKEYPQVISMAPERQALMQKAGNPNSKQMVLPVADHYFKDKGEELTAVVSTWLNSLPL</sequence>
<organism evidence="2 3">
    <name type="scientific">Thiothrix nivea (strain ATCC 35100 / DSM 5205 / JP2)</name>
    <dbReference type="NCBI Taxonomy" id="870187"/>
    <lineage>
        <taxon>Bacteria</taxon>
        <taxon>Pseudomonadati</taxon>
        <taxon>Pseudomonadota</taxon>
        <taxon>Gammaproteobacteria</taxon>
        <taxon>Thiotrichales</taxon>
        <taxon>Thiotrichaceae</taxon>
        <taxon>Thiothrix</taxon>
    </lineage>
</organism>
<dbReference type="EMBL" id="JH651384">
    <property type="protein sequence ID" value="EIJ34577.1"/>
    <property type="molecule type" value="Genomic_DNA"/>
</dbReference>
<gene>
    <name evidence="2" type="ORF">Thini_2003</name>
</gene>
<dbReference type="Proteomes" id="UP000005317">
    <property type="component" value="Unassembled WGS sequence"/>
</dbReference>
<feature type="compositionally biased region" description="Low complexity" evidence="1">
    <location>
        <begin position="32"/>
        <end position="79"/>
    </location>
</feature>
<dbReference type="Pfam" id="PF12048">
    <property type="entry name" value="DUF3530"/>
    <property type="match status" value="2"/>
</dbReference>
<feature type="compositionally biased region" description="Low complexity" evidence="1">
    <location>
        <begin position="106"/>
        <end position="115"/>
    </location>
</feature>
<feature type="compositionally biased region" description="Pro residues" evidence="1">
    <location>
        <begin position="116"/>
        <end position="132"/>
    </location>
</feature>
<dbReference type="SUPFAM" id="SSF53474">
    <property type="entry name" value="alpha/beta-Hydrolases"/>
    <property type="match status" value="1"/>
</dbReference>
<dbReference type="InterPro" id="IPR022529">
    <property type="entry name" value="DUF3530"/>
</dbReference>
<name>A0A656HDU4_THINJ</name>
<accession>A0A656HDU4</accession>
<dbReference type="InterPro" id="IPR029058">
    <property type="entry name" value="AB_hydrolase_fold"/>
</dbReference>
<evidence type="ECO:0000256" key="1">
    <source>
        <dbReference type="SAM" id="MobiDB-lite"/>
    </source>
</evidence>
<dbReference type="Gene3D" id="3.40.50.1820">
    <property type="entry name" value="alpha/beta hydrolase"/>
    <property type="match status" value="1"/>
</dbReference>
<dbReference type="AlphaFoldDB" id="A0A656HDU4"/>
<keyword evidence="3" id="KW-1185">Reference proteome</keyword>
<reference evidence="3" key="1">
    <citation type="journal article" date="2011" name="Stand. Genomic Sci.">
        <title>Genome sequence of the filamentous, gliding Thiothrix nivea neotype strain (JP2(T)).</title>
        <authorList>
            <person name="Lapidus A."/>
            <person name="Nolan M."/>
            <person name="Lucas S."/>
            <person name="Glavina Del Rio T."/>
            <person name="Tice H."/>
            <person name="Cheng J.F."/>
            <person name="Tapia R."/>
            <person name="Han C."/>
            <person name="Goodwin L."/>
            <person name="Pitluck S."/>
            <person name="Liolios K."/>
            <person name="Pagani I."/>
            <person name="Ivanova N."/>
            <person name="Huntemann M."/>
            <person name="Mavromatis K."/>
            <person name="Mikhailova N."/>
            <person name="Pati A."/>
            <person name="Chen A."/>
            <person name="Palaniappan K."/>
            <person name="Land M."/>
            <person name="Brambilla E.M."/>
            <person name="Rohde M."/>
            <person name="Abt B."/>
            <person name="Verbarg S."/>
            <person name="Goker M."/>
            <person name="Bristow J."/>
            <person name="Eisen J.A."/>
            <person name="Markowitz V."/>
            <person name="Hugenholtz P."/>
            <person name="Kyrpides N.C."/>
            <person name="Klenk H.P."/>
            <person name="Woyke T."/>
        </authorList>
    </citation>
    <scope>NUCLEOTIDE SEQUENCE [LARGE SCALE GENOMIC DNA]</scope>
    <source>
        <strain evidence="3">ATCC 35100 / DSM 5205 / JP2</strain>
    </source>
</reference>
<dbReference type="OrthoDB" id="9776279at2"/>
<feature type="compositionally biased region" description="Low complexity" evidence="1">
    <location>
        <begin position="133"/>
        <end position="164"/>
    </location>
</feature>
<feature type="compositionally biased region" description="Low complexity" evidence="1">
    <location>
        <begin position="87"/>
        <end position="98"/>
    </location>
</feature>
<proteinExistence type="predicted"/>
<protein>
    <recommendedName>
        <fullName evidence="4">DUF3530 family protein</fullName>
    </recommendedName>
</protein>
<evidence type="ECO:0008006" key="4">
    <source>
        <dbReference type="Google" id="ProtNLM"/>
    </source>
</evidence>
<dbReference type="RefSeq" id="WP_002708505.1">
    <property type="nucleotide sequence ID" value="NZ_JH651384.1"/>
</dbReference>
<feature type="region of interest" description="Disordered" evidence="1">
    <location>
        <begin position="27"/>
        <end position="211"/>
    </location>
</feature>